<comment type="similarity">
    <text evidence="2 10">Belongs to the gluconokinase GntK/GntV family.</text>
</comment>
<comment type="catalytic activity">
    <reaction evidence="9 10">
        <text>D-gluconate + ATP = 6-phospho-D-gluconate + ADP + H(+)</text>
        <dbReference type="Rhea" id="RHEA:19433"/>
        <dbReference type="ChEBI" id="CHEBI:15378"/>
        <dbReference type="ChEBI" id="CHEBI:18391"/>
        <dbReference type="ChEBI" id="CHEBI:30616"/>
        <dbReference type="ChEBI" id="CHEBI:58759"/>
        <dbReference type="ChEBI" id="CHEBI:456216"/>
        <dbReference type="EC" id="2.7.1.12"/>
    </reaction>
</comment>
<evidence type="ECO:0000256" key="4">
    <source>
        <dbReference type="ARBA" id="ARBA00022679"/>
    </source>
</evidence>
<reference evidence="11 12" key="1">
    <citation type="submission" date="2019-02" db="EMBL/GenBank/DDBJ databases">
        <title>Sequencing the genomes of 1000 actinobacteria strains.</title>
        <authorList>
            <person name="Klenk H.-P."/>
        </authorList>
    </citation>
    <scope>NUCLEOTIDE SEQUENCE [LARGE SCALE GENOMIC DNA]</scope>
    <source>
        <strain evidence="11 12">DSM 18319</strain>
    </source>
</reference>
<evidence type="ECO:0000256" key="5">
    <source>
        <dbReference type="ARBA" id="ARBA00022741"/>
    </source>
</evidence>
<evidence type="ECO:0000256" key="3">
    <source>
        <dbReference type="ARBA" id="ARBA00012054"/>
    </source>
</evidence>
<comment type="pathway">
    <text evidence="1">Carbohydrate acid metabolism.</text>
</comment>
<organism evidence="11 12">
    <name type="scientific">Microterricola gilva</name>
    <dbReference type="NCBI Taxonomy" id="393267"/>
    <lineage>
        <taxon>Bacteria</taxon>
        <taxon>Bacillati</taxon>
        <taxon>Actinomycetota</taxon>
        <taxon>Actinomycetes</taxon>
        <taxon>Micrococcales</taxon>
        <taxon>Microbacteriaceae</taxon>
        <taxon>Microterricola</taxon>
    </lineage>
</organism>
<dbReference type="NCBIfam" id="TIGR01313">
    <property type="entry name" value="therm_gnt_kin"/>
    <property type="match status" value="1"/>
</dbReference>
<dbReference type="PANTHER" id="PTHR43442">
    <property type="entry name" value="GLUCONOKINASE-RELATED"/>
    <property type="match status" value="1"/>
</dbReference>
<dbReference type="InterPro" id="IPR027417">
    <property type="entry name" value="P-loop_NTPase"/>
</dbReference>
<protein>
    <recommendedName>
        <fullName evidence="3 10">Gluconokinase</fullName>
        <ecNumber evidence="3 10">2.7.1.12</ecNumber>
    </recommendedName>
</protein>
<dbReference type="Pfam" id="PF13671">
    <property type="entry name" value="AAA_33"/>
    <property type="match status" value="1"/>
</dbReference>
<evidence type="ECO:0000256" key="2">
    <source>
        <dbReference type="ARBA" id="ARBA00008420"/>
    </source>
</evidence>
<dbReference type="GO" id="GO:0005524">
    <property type="term" value="F:ATP binding"/>
    <property type="evidence" value="ECO:0007669"/>
    <property type="project" value="UniProtKB-KW"/>
</dbReference>
<evidence type="ECO:0000256" key="8">
    <source>
        <dbReference type="ARBA" id="ARBA00023064"/>
    </source>
</evidence>
<evidence type="ECO:0000313" key="12">
    <source>
        <dbReference type="Proteomes" id="UP000291483"/>
    </source>
</evidence>
<dbReference type="FunFam" id="3.40.50.300:FF:000522">
    <property type="entry name" value="Gluconokinase"/>
    <property type="match status" value="1"/>
</dbReference>
<dbReference type="EC" id="2.7.1.12" evidence="3 10"/>
<dbReference type="RefSeq" id="WP_341273535.1">
    <property type="nucleotide sequence ID" value="NZ_SHLC01000001.1"/>
</dbReference>
<dbReference type="GO" id="GO:0005737">
    <property type="term" value="C:cytoplasm"/>
    <property type="evidence" value="ECO:0007669"/>
    <property type="project" value="TreeGrafter"/>
</dbReference>
<evidence type="ECO:0000256" key="9">
    <source>
        <dbReference type="ARBA" id="ARBA00048090"/>
    </source>
</evidence>
<evidence type="ECO:0000313" key="11">
    <source>
        <dbReference type="EMBL" id="RZU65938.1"/>
    </source>
</evidence>
<dbReference type="Gene3D" id="3.40.50.300">
    <property type="entry name" value="P-loop containing nucleotide triphosphate hydrolases"/>
    <property type="match status" value="1"/>
</dbReference>
<keyword evidence="7 10" id="KW-0067">ATP-binding</keyword>
<dbReference type="CDD" id="cd02021">
    <property type="entry name" value="GntK"/>
    <property type="match status" value="1"/>
</dbReference>
<accession>A0A4Q8AN44</accession>
<dbReference type="EMBL" id="SHLC01000001">
    <property type="protein sequence ID" value="RZU65938.1"/>
    <property type="molecule type" value="Genomic_DNA"/>
</dbReference>
<dbReference type="PANTHER" id="PTHR43442:SF3">
    <property type="entry name" value="GLUCONOKINASE-RELATED"/>
    <property type="match status" value="1"/>
</dbReference>
<proteinExistence type="inferred from homology"/>
<keyword evidence="8" id="KW-0311">Gluconate utilization</keyword>
<evidence type="ECO:0000256" key="7">
    <source>
        <dbReference type="ARBA" id="ARBA00022840"/>
    </source>
</evidence>
<evidence type="ECO:0000256" key="6">
    <source>
        <dbReference type="ARBA" id="ARBA00022777"/>
    </source>
</evidence>
<dbReference type="SUPFAM" id="SSF52540">
    <property type="entry name" value="P-loop containing nucleoside triphosphate hydrolases"/>
    <property type="match status" value="1"/>
</dbReference>
<dbReference type="Proteomes" id="UP000291483">
    <property type="component" value="Unassembled WGS sequence"/>
</dbReference>
<gene>
    <name evidence="11" type="ORF">EV379_2281</name>
</gene>
<comment type="caution">
    <text evidence="11">The sequence shown here is derived from an EMBL/GenBank/DDBJ whole genome shotgun (WGS) entry which is preliminary data.</text>
</comment>
<dbReference type="AlphaFoldDB" id="A0A4Q8AN44"/>
<name>A0A4Q8AN44_9MICO</name>
<keyword evidence="4 10" id="KW-0808">Transferase</keyword>
<dbReference type="GO" id="GO:0019521">
    <property type="term" value="P:D-gluconate metabolic process"/>
    <property type="evidence" value="ECO:0007669"/>
    <property type="project" value="UniProtKB-KW"/>
</dbReference>
<keyword evidence="12" id="KW-1185">Reference proteome</keyword>
<dbReference type="InterPro" id="IPR006001">
    <property type="entry name" value="Therm_gnt_kin"/>
</dbReference>
<keyword evidence="6 10" id="KW-0418">Kinase</keyword>
<evidence type="ECO:0000256" key="1">
    <source>
        <dbReference type="ARBA" id="ARBA00004761"/>
    </source>
</evidence>
<evidence type="ECO:0000256" key="10">
    <source>
        <dbReference type="RuleBase" id="RU363066"/>
    </source>
</evidence>
<dbReference type="GO" id="GO:0046316">
    <property type="term" value="F:gluconokinase activity"/>
    <property type="evidence" value="ECO:0007669"/>
    <property type="project" value="UniProtKB-EC"/>
</dbReference>
<sequence>MPDSNVTASESSGVPPLIVMGVSGSGKSTIGTALAAALGIEFIDGDDLHPSANKAKMAAGNPLNDEDRAPWLEIIAERIGSELADGRPIVVACSALKRKYREQLIAYAPSTVFVHLNGARSVISERQSHRVHEYMPNTLLDSQFTTLEPLQSDERALIVDLTKSPDEIVASVSAELRALATGV</sequence>
<keyword evidence="5 10" id="KW-0547">Nucleotide-binding</keyword>